<dbReference type="Gene3D" id="1.10.530.10">
    <property type="match status" value="1"/>
</dbReference>
<name>A0A8C9P8C4_SPEDA</name>
<dbReference type="GO" id="GO:0036126">
    <property type="term" value="C:sperm flagellum"/>
    <property type="evidence" value="ECO:0007669"/>
    <property type="project" value="TreeGrafter"/>
</dbReference>
<dbReference type="PROSITE" id="PS51348">
    <property type="entry name" value="GLYCOSYL_HYDROL_F22_2"/>
    <property type="match status" value="1"/>
</dbReference>
<accession>A0A8C9P8C4</accession>
<dbReference type="FunFam" id="1.10.530.10:FF:000001">
    <property type="entry name" value="Lysozyme C"/>
    <property type="match status" value="1"/>
</dbReference>
<dbReference type="SUPFAM" id="SSF53955">
    <property type="entry name" value="Lysozyme-like"/>
    <property type="match status" value="1"/>
</dbReference>
<dbReference type="Pfam" id="PF00062">
    <property type="entry name" value="Lys"/>
    <property type="match status" value="1"/>
</dbReference>
<sequence length="136" mass="15534">MKASTMLFLLGYLMVPSGARILGRCTVADMLYRGGLDYFEGYKLENWVCLAYYESKFNPSAVYENEITGHSGFGLFQIREDLWCGHGKNLCGVSCSELLNPDLKKTIELADLYMLNWTRNCQFSDTLSRWLDGCRL</sequence>
<reference evidence="4" key="1">
    <citation type="submission" date="2025-08" db="UniProtKB">
        <authorList>
            <consortium name="Ensembl"/>
        </authorList>
    </citation>
    <scope>IDENTIFICATION</scope>
</reference>
<evidence type="ECO:0000256" key="1">
    <source>
        <dbReference type="ARBA" id="ARBA00010859"/>
    </source>
</evidence>
<dbReference type="InterPro" id="IPR001916">
    <property type="entry name" value="Glyco_hydro_22"/>
</dbReference>
<evidence type="ECO:0000313" key="4">
    <source>
        <dbReference type="Ensembl" id="ENSSDAP00000005064.1"/>
    </source>
</evidence>
<feature type="chain" id="PRO_5034140187" evidence="3">
    <location>
        <begin position="20"/>
        <end position="136"/>
    </location>
</feature>
<feature type="signal peptide" evidence="3">
    <location>
        <begin position="1"/>
        <end position="19"/>
    </location>
</feature>
<evidence type="ECO:0000256" key="2">
    <source>
        <dbReference type="ARBA" id="ARBA00023157"/>
    </source>
</evidence>
<proteinExistence type="inferred from homology"/>
<keyword evidence="5" id="KW-1185">Reference proteome</keyword>
<dbReference type="Proteomes" id="UP000694422">
    <property type="component" value="Unplaced"/>
</dbReference>
<dbReference type="PANTHER" id="PTHR11407">
    <property type="entry name" value="LYSOZYME C"/>
    <property type="match status" value="1"/>
</dbReference>
<dbReference type="AlphaFoldDB" id="A0A8C9P8C4"/>
<dbReference type="InterPro" id="IPR023346">
    <property type="entry name" value="Lysozyme-like_dom_sf"/>
</dbReference>
<dbReference type="PANTHER" id="PTHR11407:SF21">
    <property type="entry name" value="LYSOZYME-LIKE PROTEIN 4"/>
    <property type="match status" value="1"/>
</dbReference>
<dbReference type="GO" id="GO:0001669">
    <property type="term" value="C:acrosomal vesicle"/>
    <property type="evidence" value="ECO:0007669"/>
    <property type="project" value="TreeGrafter"/>
</dbReference>
<keyword evidence="3" id="KW-0732">Signal</keyword>
<keyword evidence="2" id="KW-1015">Disulfide bond</keyword>
<dbReference type="SMART" id="SM00263">
    <property type="entry name" value="LYZ1"/>
    <property type="match status" value="1"/>
</dbReference>
<protein>
    <submittedName>
        <fullName evidence="4">Lysozyme like 4</fullName>
    </submittedName>
</protein>
<dbReference type="Ensembl" id="ENSSDAT00000005807.1">
    <property type="protein sequence ID" value="ENSSDAP00000005064.1"/>
    <property type="gene ID" value="ENSSDAG00000004741.1"/>
</dbReference>
<organism evidence="4 5">
    <name type="scientific">Spermophilus dauricus</name>
    <name type="common">Daurian ground squirrel</name>
    <dbReference type="NCBI Taxonomy" id="99837"/>
    <lineage>
        <taxon>Eukaryota</taxon>
        <taxon>Metazoa</taxon>
        <taxon>Chordata</taxon>
        <taxon>Craniata</taxon>
        <taxon>Vertebrata</taxon>
        <taxon>Euteleostomi</taxon>
        <taxon>Mammalia</taxon>
        <taxon>Eutheria</taxon>
        <taxon>Euarchontoglires</taxon>
        <taxon>Glires</taxon>
        <taxon>Rodentia</taxon>
        <taxon>Sciuromorpha</taxon>
        <taxon>Sciuridae</taxon>
        <taxon>Xerinae</taxon>
        <taxon>Marmotini</taxon>
        <taxon>Spermophilus</taxon>
    </lineage>
</organism>
<comment type="similarity">
    <text evidence="1">Belongs to the glycosyl hydrolase 22 family.</text>
</comment>
<evidence type="ECO:0000313" key="5">
    <source>
        <dbReference type="Proteomes" id="UP000694422"/>
    </source>
</evidence>
<dbReference type="GO" id="GO:0007342">
    <property type="term" value="P:fusion of sperm to egg plasma membrane involved in single fertilization"/>
    <property type="evidence" value="ECO:0007669"/>
    <property type="project" value="TreeGrafter"/>
</dbReference>
<reference evidence="4" key="2">
    <citation type="submission" date="2025-09" db="UniProtKB">
        <authorList>
            <consortium name="Ensembl"/>
        </authorList>
    </citation>
    <scope>IDENTIFICATION</scope>
</reference>
<evidence type="ECO:0000256" key="3">
    <source>
        <dbReference type="SAM" id="SignalP"/>
    </source>
</evidence>